<feature type="signal peptide" evidence="7">
    <location>
        <begin position="1"/>
        <end position="28"/>
    </location>
</feature>
<accession>A0ABV9F881</accession>
<keyword evidence="1" id="KW-1003">Cell membrane</keyword>
<name>A0ABV9F881_9BACL</name>
<dbReference type="Gene3D" id="3.40.190.10">
    <property type="entry name" value="Periplasmic binding protein-like II"/>
    <property type="match status" value="2"/>
</dbReference>
<evidence type="ECO:0000256" key="3">
    <source>
        <dbReference type="ARBA" id="ARBA00023136"/>
    </source>
</evidence>
<dbReference type="SUPFAM" id="SSF53850">
    <property type="entry name" value="Periplasmic binding protein-like II"/>
    <property type="match status" value="1"/>
</dbReference>
<dbReference type="EMBL" id="JBHSEP010000001">
    <property type="protein sequence ID" value="MFC4597233.1"/>
    <property type="molecule type" value="Genomic_DNA"/>
</dbReference>
<dbReference type="Pfam" id="PF01547">
    <property type="entry name" value="SBP_bac_1"/>
    <property type="match status" value="1"/>
</dbReference>
<keyword evidence="3" id="KW-0472">Membrane</keyword>
<dbReference type="InterPro" id="IPR050490">
    <property type="entry name" value="Bact_solute-bd_prot1"/>
</dbReference>
<evidence type="ECO:0000313" key="9">
    <source>
        <dbReference type="Proteomes" id="UP001596028"/>
    </source>
</evidence>
<dbReference type="InterPro" id="IPR006059">
    <property type="entry name" value="SBP"/>
</dbReference>
<dbReference type="PANTHER" id="PTHR43649:SF33">
    <property type="entry name" value="POLYGALACTURONAN_RHAMNOGALACTURONAN-BINDING PROTEIN YTCQ"/>
    <property type="match status" value="1"/>
</dbReference>
<evidence type="ECO:0000256" key="5">
    <source>
        <dbReference type="ARBA" id="ARBA00023288"/>
    </source>
</evidence>
<keyword evidence="2 7" id="KW-0732">Signal</keyword>
<dbReference type="PANTHER" id="PTHR43649">
    <property type="entry name" value="ARABINOSE-BINDING PROTEIN-RELATED"/>
    <property type="match status" value="1"/>
</dbReference>
<proteinExistence type="predicted"/>
<feature type="compositionally biased region" description="Low complexity" evidence="6">
    <location>
        <begin position="31"/>
        <end position="51"/>
    </location>
</feature>
<sequence>MRATSKSLKSITVGVILALLLAACGSGSGEGSSTASGSGDSPSASGSGDPGIPTEPFAPYPETVKLTFSRYQGQEVKFLNNDTIDDNLIIREYKDMLNIDVKNAWVVRGTAEQYEQKMNVVIASNDLPDLMYVNAQQLKQLVEADLVQELGPLLEKYGSPYAKDVMTQDGGNALKSATFGGKLMAIPQTGSNIDSTPILWVREDWRSKLNLPEPATFEDFLQLSEAFSTQDPDNNGKRDTYGFGISKELWGGMPGLEGFFNMYGAFPSIWVKGDDGALTYGSIQPEVKNALAKLAELYKDGQIDPEFASKDGGKIAEAATSGKLGMYFGAMWTPLWPLQDGKNQNPDMEWQAYPVPAMNGETPKVSAAFPVTKYFAVRKGYEHPEAAIKLLNLDLERHWGSMYDPDKYFGDKGSIEFRKYSIFPEAEPSRRNLTIHQKVVEAFETGDIAKLNVEEADKYNMIKDYLEKGDLVGWGWDRVFGKRGSFQVINNYVNNGQVYDNEFYGAPTEAMGEKSAALGKMQLETFTKIIMGAANLDAFDKFVSDYKKLGGDDIAQEVNAWKALQ</sequence>
<dbReference type="Proteomes" id="UP001596028">
    <property type="component" value="Unassembled WGS sequence"/>
</dbReference>
<dbReference type="PROSITE" id="PS51257">
    <property type="entry name" value="PROKAR_LIPOPROTEIN"/>
    <property type="match status" value="1"/>
</dbReference>
<dbReference type="CDD" id="cd13580">
    <property type="entry name" value="PBP2_AlgQ_like_1"/>
    <property type="match status" value="1"/>
</dbReference>
<evidence type="ECO:0000256" key="4">
    <source>
        <dbReference type="ARBA" id="ARBA00023139"/>
    </source>
</evidence>
<keyword evidence="9" id="KW-1185">Reference proteome</keyword>
<keyword evidence="4" id="KW-0564">Palmitate</keyword>
<gene>
    <name evidence="8" type="ORF">ACFO3S_03180</name>
</gene>
<evidence type="ECO:0000256" key="6">
    <source>
        <dbReference type="SAM" id="MobiDB-lite"/>
    </source>
</evidence>
<evidence type="ECO:0000256" key="7">
    <source>
        <dbReference type="SAM" id="SignalP"/>
    </source>
</evidence>
<evidence type="ECO:0000256" key="1">
    <source>
        <dbReference type="ARBA" id="ARBA00022475"/>
    </source>
</evidence>
<organism evidence="8 9">
    <name type="scientific">Cohnella hongkongensis</name>
    <dbReference type="NCBI Taxonomy" id="178337"/>
    <lineage>
        <taxon>Bacteria</taxon>
        <taxon>Bacillati</taxon>
        <taxon>Bacillota</taxon>
        <taxon>Bacilli</taxon>
        <taxon>Bacillales</taxon>
        <taxon>Paenibacillaceae</taxon>
        <taxon>Cohnella</taxon>
    </lineage>
</organism>
<protein>
    <submittedName>
        <fullName evidence="8">Extracellular solute-binding protein</fullName>
    </submittedName>
</protein>
<feature type="region of interest" description="Disordered" evidence="6">
    <location>
        <begin position="30"/>
        <end position="56"/>
    </location>
</feature>
<evidence type="ECO:0000256" key="2">
    <source>
        <dbReference type="ARBA" id="ARBA00022729"/>
    </source>
</evidence>
<dbReference type="RefSeq" id="WP_378092125.1">
    <property type="nucleotide sequence ID" value="NZ_JBHSEP010000001.1"/>
</dbReference>
<reference evidence="9" key="1">
    <citation type="journal article" date="2019" name="Int. J. Syst. Evol. Microbiol.">
        <title>The Global Catalogue of Microorganisms (GCM) 10K type strain sequencing project: providing services to taxonomists for standard genome sequencing and annotation.</title>
        <authorList>
            <consortium name="The Broad Institute Genomics Platform"/>
            <consortium name="The Broad Institute Genome Sequencing Center for Infectious Disease"/>
            <person name="Wu L."/>
            <person name="Ma J."/>
        </authorList>
    </citation>
    <scope>NUCLEOTIDE SEQUENCE [LARGE SCALE GENOMIC DNA]</scope>
    <source>
        <strain evidence="9">CCUG 49571</strain>
    </source>
</reference>
<feature type="chain" id="PRO_5045180826" evidence="7">
    <location>
        <begin position="29"/>
        <end position="565"/>
    </location>
</feature>
<evidence type="ECO:0000313" key="8">
    <source>
        <dbReference type="EMBL" id="MFC4597233.1"/>
    </source>
</evidence>
<comment type="caution">
    <text evidence="8">The sequence shown here is derived from an EMBL/GenBank/DDBJ whole genome shotgun (WGS) entry which is preliminary data.</text>
</comment>
<keyword evidence="5" id="KW-0449">Lipoprotein</keyword>